<keyword evidence="2" id="KW-1185">Reference proteome</keyword>
<gene>
    <name evidence="1" type="ORF">DYP60_06170</name>
</gene>
<proteinExistence type="predicted"/>
<dbReference type="Proteomes" id="UP000264002">
    <property type="component" value="Unassembled WGS sequence"/>
</dbReference>
<accession>A0A372MHE4</accession>
<organism evidence="1 2">
    <name type="scientific">Sphaerochaeta halotolerans</name>
    <dbReference type="NCBI Taxonomy" id="2293840"/>
    <lineage>
        <taxon>Bacteria</taxon>
        <taxon>Pseudomonadati</taxon>
        <taxon>Spirochaetota</taxon>
        <taxon>Spirochaetia</taxon>
        <taxon>Spirochaetales</taxon>
        <taxon>Sphaerochaetaceae</taxon>
        <taxon>Sphaerochaeta</taxon>
    </lineage>
</organism>
<comment type="caution">
    <text evidence="1">The sequence shown here is derived from an EMBL/GenBank/DDBJ whole genome shotgun (WGS) entry which is preliminary data.</text>
</comment>
<dbReference type="AlphaFoldDB" id="A0A372MHE4"/>
<protein>
    <submittedName>
        <fullName evidence="1">Uncharacterized protein</fullName>
    </submittedName>
</protein>
<name>A0A372MHE4_9SPIR</name>
<sequence length="86" mass="9572">MPPESRACPGVLIPFIAHIPCFPVFISQKRRTMLCGAKKFRYPAAGRVATRCITIRYLMIYAGKILSFLALNEPIAFATIDNVISI</sequence>
<reference evidence="2" key="1">
    <citation type="submission" date="2018-08" db="EMBL/GenBank/DDBJ databases">
        <authorList>
            <person name="Grouzdev D.S."/>
            <person name="Krutkina M.S."/>
        </authorList>
    </citation>
    <scope>NUCLEOTIDE SEQUENCE [LARGE SCALE GENOMIC DNA]</scope>
    <source>
        <strain evidence="2">4-11</strain>
    </source>
</reference>
<evidence type="ECO:0000313" key="1">
    <source>
        <dbReference type="EMBL" id="RFU95207.1"/>
    </source>
</evidence>
<reference evidence="1 2" key="2">
    <citation type="submission" date="2018-09" db="EMBL/GenBank/DDBJ databases">
        <title>Genome of Sphaerochaeta halotolerans strain 4-11.</title>
        <authorList>
            <person name="Nazina T.N."/>
            <person name="Sokolova D.S."/>
        </authorList>
    </citation>
    <scope>NUCLEOTIDE SEQUENCE [LARGE SCALE GENOMIC DNA]</scope>
    <source>
        <strain evidence="1 2">4-11</strain>
    </source>
</reference>
<evidence type="ECO:0000313" key="2">
    <source>
        <dbReference type="Proteomes" id="UP000264002"/>
    </source>
</evidence>
<dbReference type="EMBL" id="QUWK01000005">
    <property type="protein sequence ID" value="RFU95207.1"/>
    <property type="molecule type" value="Genomic_DNA"/>
</dbReference>